<organism evidence="9 10">
    <name type="scientific">Paenibacillus donghaensis</name>
    <dbReference type="NCBI Taxonomy" id="414771"/>
    <lineage>
        <taxon>Bacteria</taxon>
        <taxon>Bacillati</taxon>
        <taxon>Bacillota</taxon>
        <taxon>Bacilli</taxon>
        <taxon>Bacillales</taxon>
        <taxon>Paenibacillaceae</taxon>
        <taxon>Paenibacillus</taxon>
    </lineage>
</organism>
<dbReference type="GO" id="GO:0008233">
    <property type="term" value="F:peptidase activity"/>
    <property type="evidence" value="ECO:0007669"/>
    <property type="project" value="UniProtKB-KW"/>
</dbReference>
<keyword evidence="1" id="KW-1003">Cell membrane</keyword>
<dbReference type="EMBL" id="CP021780">
    <property type="protein sequence ID" value="ASA22690.1"/>
    <property type="molecule type" value="Genomic_DNA"/>
</dbReference>
<feature type="transmembrane region" description="Helical" evidence="8">
    <location>
        <begin position="78"/>
        <end position="96"/>
    </location>
</feature>
<keyword evidence="10" id="KW-1185">Reference proteome</keyword>
<evidence type="ECO:0000256" key="4">
    <source>
        <dbReference type="ARBA" id="ARBA00022692"/>
    </source>
</evidence>
<feature type="transmembrane region" description="Helical" evidence="8">
    <location>
        <begin position="137"/>
        <end position="164"/>
    </location>
</feature>
<dbReference type="GO" id="GO:0009372">
    <property type="term" value="P:quorum sensing"/>
    <property type="evidence" value="ECO:0007669"/>
    <property type="project" value="UniProtKB-KW"/>
</dbReference>
<keyword evidence="4 8" id="KW-0812">Transmembrane</keyword>
<protein>
    <recommendedName>
        <fullName evidence="11">Accessory regulator AgrB</fullName>
    </recommendedName>
</protein>
<evidence type="ECO:0000313" key="9">
    <source>
        <dbReference type="EMBL" id="ASA22690.1"/>
    </source>
</evidence>
<feature type="transmembrane region" description="Helical" evidence="8">
    <location>
        <begin position="108"/>
        <end position="125"/>
    </location>
</feature>
<evidence type="ECO:0000256" key="8">
    <source>
        <dbReference type="SAM" id="Phobius"/>
    </source>
</evidence>
<accession>A0A2Z2KHN2</accession>
<dbReference type="Proteomes" id="UP000249890">
    <property type="component" value="Chromosome"/>
</dbReference>
<evidence type="ECO:0008006" key="11">
    <source>
        <dbReference type="Google" id="ProtNLM"/>
    </source>
</evidence>
<dbReference type="SMART" id="SM00793">
    <property type="entry name" value="AgrB"/>
    <property type="match status" value="1"/>
</dbReference>
<keyword evidence="6 8" id="KW-1133">Transmembrane helix</keyword>
<keyword evidence="2" id="KW-0673">Quorum sensing</keyword>
<dbReference type="KEGG" id="pdh:B9T62_18975"/>
<keyword evidence="5" id="KW-0378">Hydrolase</keyword>
<dbReference type="InterPro" id="IPR006741">
    <property type="entry name" value="AgrB"/>
</dbReference>
<dbReference type="Pfam" id="PF04647">
    <property type="entry name" value="AgrB"/>
    <property type="match status" value="1"/>
</dbReference>
<dbReference type="AlphaFoldDB" id="A0A2Z2KHN2"/>
<name>A0A2Z2KHN2_9BACL</name>
<evidence type="ECO:0000313" key="10">
    <source>
        <dbReference type="Proteomes" id="UP000249890"/>
    </source>
</evidence>
<keyword evidence="3" id="KW-0645">Protease</keyword>
<feature type="transmembrane region" description="Helical" evidence="8">
    <location>
        <begin position="35"/>
        <end position="57"/>
    </location>
</feature>
<keyword evidence="7 8" id="KW-0472">Membrane</keyword>
<reference evidence="9 10" key="1">
    <citation type="submission" date="2017-06" db="EMBL/GenBank/DDBJ databases">
        <title>Complete genome sequence of Paenibacillus donghaensis KCTC 13049T isolated from East Sea sediment, South Korea.</title>
        <authorList>
            <person name="Jung B.K."/>
            <person name="Hong S.-J."/>
            <person name="Shin J.-H."/>
        </authorList>
    </citation>
    <scope>NUCLEOTIDE SEQUENCE [LARGE SCALE GENOMIC DNA]</scope>
    <source>
        <strain evidence="9 10">KCTC 13049</strain>
    </source>
</reference>
<evidence type="ECO:0000256" key="1">
    <source>
        <dbReference type="ARBA" id="ARBA00022475"/>
    </source>
</evidence>
<dbReference type="GO" id="GO:0006508">
    <property type="term" value="P:proteolysis"/>
    <property type="evidence" value="ECO:0007669"/>
    <property type="project" value="UniProtKB-KW"/>
</dbReference>
<proteinExistence type="predicted"/>
<evidence type="ECO:0000256" key="7">
    <source>
        <dbReference type="ARBA" id="ARBA00023136"/>
    </source>
</evidence>
<evidence type="ECO:0000256" key="5">
    <source>
        <dbReference type="ARBA" id="ARBA00022801"/>
    </source>
</evidence>
<evidence type="ECO:0000256" key="3">
    <source>
        <dbReference type="ARBA" id="ARBA00022670"/>
    </source>
</evidence>
<evidence type="ECO:0000256" key="2">
    <source>
        <dbReference type="ARBA" id="ARBA00022654"/>
    </source>
</evidence>
<sequence length="182" mass="20876">MRLIDTFSIKMAQWLVGDYPDEMPSFVQTKYSVKFIITNIIPIVSLIIIALITGDYLEYAKAAIPFVILRQFSGGYHIKNADICVIVSISLIYLIVNYSYLLYDHHKVILLVSIMMCLIYSPSKIASKTIVKKENHFIFKVISVAIIIICILIFDIIISTSIFIQSLLLFHIPLREVKRDED</sequence>
<dbReference type="GO" id="GO:0016020">
    <property type="term" value="C:membrane"/>
    <property type="evidence" value="ECO:0007669"/>
    <property type="project" value="InterPro"/>
</dbReference>
<gene>
    <name evidence="9" type="ORF">B9T62_18975</name>
</gene>
<evidence type="ECO:0000256" key="6">
    <source>
        <dbReference type="ARBA" id="ARBA00022989"/>
    </source>
</evidence>